<comment type="caution">
    <text evidence="2">The sequence shown here is derived from an EMBL/GenBank/DDBJ whole genome shotgun (WGS) entry which is preliminary data.</text>
</comment>
<evidence type="ECO:0000313" key="2">
    <source>
        <dbReference type="EMBL" id="KAK9680628.1"/>
    </source>
</evidence>
<dbReference type="GO" id="GO:0003677">
    <property type="term" value="F:DNA binding"/>
    <property type="evidence" value="ECO:0007669"/>
    <property type="project" value="InterPro"/>
</dbReference>
<evidence type="ECO:0000313" key="3">
    <source>
        <dbReference type="Proteomes" id="UP001458880"/>
    </source>
</evidence>
<keyword evidence="3" id="KW-1185">Reference proteome</keyword>
<dbReference type="SUPFAM" id="SSF47413">
    <property type="entry name" value="lambda repressor-like DNA-binding domains"/>
    <property type="match status" value="1"/>
</dbReference>
<protein>
    <submittedName>
        <fullName evidence="2">Helix-turn-helix protein</fullName>
    </submittedName>
</protein>
<proteinExistence type="predicted"/>
<name>A0AAW1HVW1_POPJA</name>
<dbReference type="GO" id="GO:0006357">
    <property type="term" value="P:regulation of transcription by RNA polymerase II"/>
    <property type="evidence" value="ECO:0007669"/>
    <property type="project" value="UniProtKB-ARBA"/>
</dbReference>
<dbReference type="InterPro" id="IPR010982">
    <property type="entry name" value="Lambda_DNA-bd_dom_sf"/>
</dbReference>
<dbReference type="AlphaFoldDB" id="A0AAW1HVW1"/>
<evidence type="ECO:0000259" key="1">
    <source>
        <dbReference type="PROSITE" id="PS50943"/>
    </source>
</evidence>
<accession>A0AAW1HVW1</accession>
<dbReference type="SMART" id="SM00530">
    <property type="entry name" value="HTH_XRE"/>
    <property type="match status" value="1"/>
</dbReference>
<dbReference type="CDD" id="cd00093">
    <property type="entry name" value="HTH_XRE"/>
    <property type="match status" value="1"/>
</dbReference>
<reference evidence="2 3" key="1">
    <citation type="journal article" date="2024" name="BMC Genomics">
        <title>De novo assembly and annotation of Popillia japonica's genome with initial clues to its potential as an invasive pest.</title>
        <authorList>
            <person name="Cucini C."/>
            <person name="Boschi S."/>
            <person name="Funari R."/>
            <person name="Cardaioli E."/>
            <person name="Iannotti N."/>
            <person name="Marturano G."/>
            <person name="Paoli F."/>
            <person name="Bruttini M."/>
            <person name="Carapelli A."/>
            <person name="Frati F."/>
            <person name="Nardi F."/>
        </authorList>
    </citation>
    <scope>NUCLEOTIDE SEQUENCE [LARGE SCALE GENOMIC DNA]</scope>
    <source>
        <strain evidence="2">DMR45628</strain>
    </source>
</reference>
<organism evidence="2 3">
    <name type="scientific">Popillia japonica</name>
    <name type="common">Japanese beetle</name>
    <dbReference type="NCBI Taxonomy" id="7064"/>
    <lineage>
        <taxon>Eukaryota</taxon>
        <taxon>Metazoa</taxon>
        <taxon>Ecdysozoa</taxon>
        <taxon>Arthropoda</taxon>
        <taxon>Hexapoda</taxon>
        <taxon>Insecta</taxon>
        <taxon>Pterygota</taxon>
        <taxon>Neoptera</taxon>
        <taxon>Endopterygota</taxon>
        <taxon>Coleoptera</taxon>
        <taxon>Polyphaga</taxon>
        <taxon>Scarabaeiformia</taxon>
        <taxon>Scarabaeidae</taxon>
        <taxon>Rutelinae</taxon>
        <taxon>Popillia</taxon>
    </lineage>
</organism>
<dbReference type="InterPro" id="IPR001387">
    <property type="entry name" value="Cro/C1-type_HTH"/>
</dbReference>
<feature type="domain" description="HTH cro/C1-type" evidence="1">
    <location>
        <begin position="11"/>
        <end position="62"/>
    </location>
</feature>
<dbReference type="EMBL" id="JASPKY010000881">
    <property type="protein sequence ID" value="KAK9680628.1"/>
    <property type="molecule type" value="Genomic_DNA"/>
</dbReference>
<dbReference type="PROSITE" id="PS50943">
    <property type="entry name" value="HTH_CROC1"/>
    <property type="match status" value="1"/>
</dbReference>
<sequence length="127" mass="14575">MNESYKNYAIIRDKFGFTDYKVCKKTGITTATMSNWKADKYTPKSDKLQKIADLFGVSLELLATGEEREGGETYYLNEETARTAQRIFENKELRLLFHAAEDAEPEDLEAVHAMLLALKRKERGETD</sequence>
<dbReference type="Proteomes" id="UP001458880">
    <property type="component" value="Unassembled WGS sequence"/>
</dbReference>
<dbReference type="Gene3D" id="1.10.260.40">
    <property type="entry name" value="lambda repressor-like DNA-binding domains"/>
    <property type="match status" value="1"/>
</dbReference>
<gene>
    <name evidence="2" type="ORF">QE152_g38921</name>
</gene>
<dbReference type="Pfam" id="PF01381">
    <property type="entry name" value="HTH_3"/>
    <property type="match status" value="1"/>
</dbReference>